<dbReference type="InterPro" id="IPR005467">
    <property type="entry name" value="His_kinase_dom"/>
</dbReference>
<comment type="catalytic activity">
    <reaction evidence="1">
        <text>ATP + protein L-histidine = ADP + protein N-phospho-L-histidine.</text>
        <dbReference type="EC" id="2.7.13.3"/>
    </reaction>
</comment>
<evidence type="ECO:0000259" key="12">
    <source>
        <dbReference type="PROSITE" id="PS50112"/>
    </source>
</evidence>
<evidence type="ECO:0000256" key="4">
    <source>
        <dbReference type="ARBA" id="ARBA00022679"/>
    </source>
</evidence>
<dbReference type="PROSITE" id="PS50112">
    <property type="entry name" value="PAS"/>
    <property type="match status" value="1"/>
</dbReference>
<dbReference type="EC" id="2.7.13.3" evidence="2"/>
<accession>A0A7L5BSN5</accession>
<dbReference type="SUPFAM" id="SSF47384">
    <property type="entry name" value="Homodimeric domain of signal transducing histidine kinase"/>
    <property type="match status" value="1"/>
</dbReference>
<dbReference type="SMART" id="SM00387">
    <property type="entry name" value="HATPase_c"/>
    <property type="match status" value="1"/>
</dbReference>
<dbReference type="PANTHER" id="PTHR43065:SF10">
    <property type="entry name" value="PEROXIDE STRESS-ACTIVATED HISTIDINE KINASE MAK3"/>
    <property type="match status" value="1"/>
</dbReference>
<dbReference type="SUPFAM" id="SSF55874">
    <property type="entry name" value="ATPase domain of HSP90 chaperone/DNA topoisomerase II/histidine kinase"/>
    <property type="match status" value="1"/>
</dbReference>
<evidence type="ECO:0000256" key="8">
    <source>
        <dbReference type="ARBA" id="ARBA00023012"/>
    </source>
</evidence>
<protein>
    <recommendedName>
        <fullName evidence="10">Sensor protein FixL</fullName>
        <ecNumber evidence="2">2.7.13.3</ecNumber>
    </recommendedName>
</protein>
<dbReference type="GO" id="GO:0000155">
    <property type="term" value="F:phosphorelay sensor kinase activity"/>
    <property type="evidence" value="ECO:0007669"/>
    <property type="project" value="InterPro"/>
</dbReference>
<dbReference type="Proteomes" id="UP000503336">
    <property type="component" value="Chromosome"/>
</dbReference>
<dbReference type="InterPro" id="IPR035965">
    <property type="entry name" value="PAS-like_dom_sf"/>
</dbReference>
<dbReference type="InterPro" id="IPR003661">
    <property type="entry name" value="HisK_dim/P_dom"/>
</dbReference>
<keyword evidence="3" id="KW-0597">Phosphoprotein</keyword>
<dbReference type="SUPFAM" id="SSF55785">
    <property type="entry name" value="PYP-like sensor domain (PAS domain)"/>
    <property type="match status" value="1"/>
</dbReference>
<dbReference type="InterPro" id="IPR004358">
    <property type="entry name" value="Sig_transdc_His_kin-like_C"/>
</dbReference>
<dbReference type="Pfam" id="PF00989">
    <property type="entry name" value="PAS"/>
    <property type="match status" value="1"/>
</dbReference>
<keyword evidence="6" id="KW-0418">Kinase</keyword>
<comment type="function">
    <text evidence="9">Putative oxygen sensor; modulates the activity of FixJ, a transcriptional activator of nitrogen fixation fixK gene. FixL probably acts as a kinase that phosphorylates FixJ.</text>
</comment>
<dbReference type="GO" id="GO:0005524">
    <property type="term" value="F:ATP binding"/>
    <property type="evidence" value="ECO:0007669"/>
    <property type="project" value="UniProtKB-KW"/>
</dbReference>
<dbReference type="CDD" id="cd00130">
    <property type="entry name" value="PAS"/>
    <property type="match status" value="1"/>
</dbReference>
<dbReference type="Pfam" id="PF00512">
    <property type="entry name" value="HisKA"/>
    <property type="match status" value="1"/>
</dbReference>
<evidence type="ECO:0000256" key="7">
    <source>
        <dbReference type="ARBA" id="ARBA00022840"/>
    </source>
</evidence>
<dbReference type="PANTHER" id="PTHR43065">
    <property type="entry name" value="SENSOR HISTIDINE KINASE"/>
    <property type="match status" value="1"/>
</dbReference>
<dbReference type="GO" id="GO:0006355">
    <property type="term" value="P:regulation of DNA-templated transcription"/>
    <property type="evidence" value="ECO:0007669"/>
    <property type="project" value="InterPro"/>
</dbReference>
<dbReference type="AlphaFoldDB" id="A0A7L5BSN5"/>
<evidence type="ECO:0000256" key="10">
    <source>
        <dbReference type="ARBA" id="ARBA00070616"/>
    </source>
</evidence>
<organism evidence="13 14">
    <name type="scientific">Pikeienuella piscinae</name>
    <dbReference type="NCBI Taxonomy" id="2748098"/>
    <lineage>
        <taxon>Bacteria</taxon>
        <taxon>Pseudomonadati</taxon>
        <taxon>Pseudomonadota</taxon>
        <taxon>Alphaproteobacteria</taxon>
        <taxon>Rhodobacterales</taxon>
        <taxon>Paracoccaceae</taxon>
        <taxon>Pikeienuella</taxon>
    </lineage>
</organism>
<dbReference type="InterPro" id="IPR036890">
    <property type="entry name" value="HATPase_C_sf"/>
</dbReference>
<evidence type="ECO:0000313" key="13">
    <source>
        <dbReference type="EMBL" id="QIE54195.1"/>
    </source>
</evidence>
<dbReference type="InterPro" id="IPR013767">
    <property type="entry name" value="PAS_fold"/>
</dbReference>
<dbReference type="NCBIfam" id="TIGR00229">
    <property type="entry name" value="sensory_box"/>
    <property type="match status" value="1"/>
</dbReference>
<dbReference type="FunFam" id="3.30.450.20:FF:000060">
    <property type="entry name" value="Sensor protein FixL"/>
    <property type="match status" value="1"/>
</dbReference>
<keyword evidence="5" id="KW-0547">Nucleotide-binding</keyword>
<reference evidence="13 14" key="1">
    <citation type="submission" date="2020-02" db="EMBL/GenBank/DDBJ databases">
        <title>complete genome sequence of Rhodobacteraceae bacterium.</title>
        <authorList>
            <person name="Park J."/>
            <person name="Kim Y.-S."/>
            <person name="Kim K.-H."/>
        </authorList>
    </citation>
    <scope>NUCLEOTIDE SEQUENCE [LARGE SCALE GENOMIC DNA]</scope>
    <source>
        <strain evidence="13 14">RR4-56</strain>
    </source>
</reference>
<sequence length="379" mass="41497">MHRLSKERLYDLIVATAPDGIITSDASGAILSFSPSAEEMFGYTEAELIGENLRILMPAGHAARHDGYMRRYLRTGEKRIIGIGREVQARRRNGEVFVAELAIGELKLGEEHVFTGFIRDMSDRAAAQAKARKLQRSLDQLTRTRLIGEMSTAMAHEINQPLAAISNFARAASRLLADGAGDREKAASYLDKVAEQAKRAGEIIRRMRRLVDRGDVDLRPDDINEIVREAIRLDEAGSGSDDVRISVELGLELPPVMVDRIQIQQVILNLLRNAREALEPAEDGVRRITTSATRGRIEMKAKVQEAGQVMVTVSDTGPGLPSDILQSLFEPLVTTKDRGIGVGLAICRSIVHAHGGRIWAENNAAGGADVHFTLQTAPT</sequence>
<dbReference type="PRINTS" id="PR00344">
    <property type="entry name" value="BCTRLSENSOR"/>
</dbReference>
<evidence type="ECO:0000256" key="9">
    <source>
        <dbReference type="ARBA" id="ARBA00059827"/>
    </source>
</evidence>
<keyword evidence="4" id="KW-0808">Transferase</keyword>
<evidence type="ECO:0000256" key="6">
    <source>
        <dbReference type="ARBA" id="ARBA00022777"/>
    </source>
</evidence>
<dbReference type="InterPro" id="IPR000014">
    <property type="entry name" value="PAS"/>
</dbReference>
<proteinExistence type="predicted"/>
<dbReference type="Pfam" id="PF02518">
    <property type="entry name" value="HATPase_c"/>
    <property type="match status" value="1"/>
</dbReference>
<dbReference type="CDD" id="cd00082">
    <property type="entry name" value="HisKA"/>
    <property type="match status" value="1"/>
</dbReference>
<keyword evidence="8" id="KW-0902">Two-component regulatory system</keyword>
<dbReference type="InterPro" id="IPR003594">
    <property type="entry name" value="HATPase_dom"/>
</dbReference>
<keyword evidence="14" id="KW-1185">Reference proteome</keyword>
<dbReference type="Gene3D" id="3.30.450.20">
    <property type="entry name" value="PAS domain"/>
    <property type="match status" value="1"/>
</dbReference>
<keyword evidence="7" id="KW-0067">ATP-binding</keyword>
<dbReference type="Gene3D" id="3.30.565.10">
    <property type="entry name" value="Histidine kinase-like ATPase, C-terminal domain"/>
    <property type="match status" value="1"/>
</dbReference>
<evidence type="ECO:0000256" key="3">
    <source>
        <dbReference type="ARBA" id="ARBA00022553"/>
    </source>
</evidence>
<feature type="domain" description="Histidine kinase" evidence="11">
    <location>
        <begin position="153"/>
        <end position="378"/>
    </location>
</feature>
<evidence type="ECO:0000259" key="11">
    <source>
        <dbReference type="PROSITE" id="PS50109"/>
    </source>
</evidence>
<gene>
    <name evidence="13" type="ORF">G5B40_01290</name>
</gene>
<dbReference type="PROSITE" id="PS50109">
    <property type="entry name" value="HIS_KIN"/>
    <property type="match status" value="1"/>
</dbReference>
<dbReference type="SMART" id="SM00091">
    <property type="entry name" value="PAS"/>
    <property type="match status" value="1"/>
</dbReference>
<evidence type="ECO:0000256" key="2">
    <source>
        <dbReference type="ARBA" id="ARBA00012438"/>
    </source>
</evidence>
<evidence type="ECO:0000256" key="1">
    <source>
        <dbReference type="ARBA" id="ARBA00000085"/>
    </source>
</evidence>
<dbReference type="KEGG" id="hdh:G5B40_01290"/>
<dbReference type="SMART" id="SM00388">
    <property type="entry name" value="HisKA"/>
    <property type="match status" value="1"/>
</dbReference>
<dbReference type="Gene3D" id="1.10.287.130">
    <property type="match status" value="1"/>
</dbReference>
<evidence type="ECO:0000256" key="5">
    <source>
        <dbReference type="ARBA" id="ARBA00022741"/>
    </source>
</evidence>
<evidence type="ECO:0000313" key="14">
    <source>
        <dbReference type="Proteomes" id="UP000503336"/>
    </source>
</evidence>
<dbReference type="RefSeq" id="WP_165094062.1">
    <property type="nucleotide sequence ID" value="NZ_CP049056.1"/>
</dbReference>
<dbReference type="InterPro" id="IPR036097">
    <property type="entry name" value="HisK_dim/P_sf"/>
</dbReference>
<dbReference type="EMBL" id="CP049056">
    <property type="protein sequence ID" value="QIE54195.1"/>
    <property type="molecule type" value="Genomic_DNA"/>
</dbReference>
<name>A0A7L5BSN5_9RHOB</name>
<feature type="domain" description="PAS" evidence="12">
    <location>
        <begin position="6"/>
        <end position="76"/>
    </location>
</feature>